<keyword evidence="3" id="KW-1185">Reference proteome</keyword>
<accession>A0A8J2JWD3</accession>
<sequence>MACSVYATIELASFRSEDLNQLKTLSGINVLAQILMGLVDQLSSLPIFLALFFVLTVGYSLILIQSELTNLLLLAFEEAFPKTGEGRSDKNYVIEIKCGSEEGFRPEKNASKEFPVLFQQIKHLFEIYSTVGGWYILGLLCCAVMDIVNSFSDFSSAEFGNFRRVGWMVLGCYHVVVLAVFGEFMNCQRNKSAQSVSDALGQLPLSGDNAVKI</sequence>
<name>A0A8J2JWD3_9HEXA</name>
<gene>
    <name evidence="2" type="ORF">AFUS01_LOCUS5166</name>
</gene>
<proteinExistence type="predicted"/>
<comment type="caution">
    <text evidence="2">The sequence shown here is derived from an EMBL/GenBank/DDBJ whole genome shotgun (WGS) entry which is preliminary data.</text>
</comment>
<feature type="transmembrane region" description="Helical" evidence="1">
    <location>
        <begin position="45"/>
        <end position="64"/>
    </location>
</feature>
<reference evidence="2" key="1">
    <citation type="submission" date="2021-06" db="EMBL/GenBank/DDBJ databases">
        <authorList>
            <person name="Hodson N. C."/>
            <person name="Mongue J. A."/>
            <person name="Jaron S. K."/>
        </authorList>
    </citation>
    <scope>NUCLEOTIDE SEQUENCE</scope>
</reference>
<dbReference type="Proteomes" id="UP000708208">
    <property type="component" value="Unassembled WGS sequence"/>
</dbReference>
<keyword evidence="1" id="KW-1133">Transmembrane helix</keyword>
<dbReference type="EMBL" id="CAJVCH010032787">
    <property type="protein sequence ID" value="CAG7712674.1"/>
    <property type="molecule type" value="Genomic_DNA"/>
</dbReference>
<keyword evidence="1" id="KW-0812">Transmembrane</keyword>
<keyword evidence="1" id="KW-0472">Membrane</keyword>
<feature type="transmembrane region" description="Helical" evidence="1">
    <location>
        <begin position="127"/>
        <end position="147"/>
    </location>
</feature>
<evidence type="ECO:0000256" key="1">
    <source>
        <dbReference type="SAM" id="Phobius"/>
    </source>
</evidence>
<organism evidence="2 3">
    <name type="scientific">Allacma fusca</name>
    <dbReference type="NCBI Taxonomy" id="39272"/>
    <lineage>
        <taxon>Eukaryota</taxon>
        <taxon>Metazoa</taxon>
        <taxon>Ecdysozoa</taxon>
        <taxon>Arthropoda</taxon>
        <taxon>Hexapoda</taxon>
        <taxon>Collembola</taxon>
        <taxon>Symphypleona</taxon>
        <taxon>Sminthuridae</taxon>
        <taxon>Allacma</taxon>
    </lineage>
</organism>
<evidence type="ECO:0000313" key="2">
    <source>
        <dbReference type="EMBL" id="CAG7712674.1"/>
    </source>
</evidence>
<evidence type="ECO:0000313" key="3">
    <source>
        <dbReference type="Proteomes" id="UP000708208"/>
    </source>
</evidence>
<dbReference type="AlphaFoldDB" id="A0A8J2JWD3"/>
<feature type="transmembrane region" description="Helical" evidence="1">
    <location>
        <begin position="167"/>
        <end position="185"/>
    </location>
</feature>
<protein>
    <submittedName>
        <fullName evidence="2">Uncharacterized protein</fullName>
    </submittedName>
</protein>